<evidence type="ECO:0000256" key="1">
    <source>
        <dbReference type="ARBA" id="ARBA00004613"/>
    </source>
</evidence>
<reference evidence="6 7" key="1">
    <citation type="submission" date="2024-09" db="EMBL/GenBank/DDBJ databases">
        <title>Genome sequencing and assembly of Phytophthora oleae, isolate VK10A, causative agent of rot of olive drupes.</title>
        <authorList>
            <person name="Conti Taguali S."/>
            <person name="Riolo M."/>
            <person name="La Spada F."/>
            <person name="Cacciola S.O."/>
            <person name="Dionisio G."/>
        </authorList>
    </citation>
    <scope>NUCLEOTIDE SEQUENCE [LARGE SCALE GENOMIC DNA]</scope>
    <source>
        <strain evidence="6 7">VK10A</strain>
    </source>
</reference>
<evidence type="ECO:0000313" key="7">
    <source>
        <dbReference type="Proteomes" id="UP001632037"/>
    </source>
</evidence>
<evidence type="ECO:0000313" key="6">
    <source>
        <dbReference type="EMBL" id="KAL3664407.1"/>
    </source>
</evidence>
<sequence length="148" mass="16640">MRAYFTILVAALALLASSGVVPAASVSSPANAEHTATHYVENEANRGRFLRKRLEDESEERGALMDAAKKAKQYVNGEQKLAKLFKKTDEQLFKKSIRSEYLTKGVARLEKAGWPAAKVEKFKAIAERYSKFQTAKSLQNYKLNFEHV</sequence>
<dbReference type="Pfam" id="PF16810">
    <property type="entry name" value="RXLR"/>
    <property type="match status" value="1"/>
</dbReference>
<proteinExistence type="inferred from homology"/>
<keyword evidence="7" id="KW-1185">Reference proteome</keyword>
<dbReference type="Proteomes" id="UP001632037">
    <property type="component" value="Unassembled WGS sequence"/>
</dbReference>
<protein>
    <recommendedName>
        <fullName evidence="5">RxLR effector protein</fullName>
    </recommendedName>
</protein>
<comment type="caution">
    <text evidence="6">The sequence shown here is derived from an EMBL/GenBank/DDBJ whole genome shotgun (WGS) entry which is preliminary data.</text>
</comment>
<evidence type="ECO:0000256" key="2">
    <source>
        <dbReference type="ARBA" id="ARBA00010400"/>
    </source>
</evidence>
<name>A0ABD3FD98_9STRA</name>
<comment type="subcellular location">
    <subcellularLocation>
        <location evidence="1 5">Secreted</location>
    </subcellularLocation>
</comment>
<dbReference type="GO" id="GO:0005576">
    <property type="term" value="C:extracellular region"/>
    <property type="evidence" value="ECO:0007669"/>
    <property type="project" value="UniProtKB-SubCell"/>
</dbReference>
<keyword evidence="4 5" id="KW-0732">Signal</keyword>
<evidence type="ECO:0000256" key="3">
    <source>
        <dbReference type="ARBA" id="ARBA00022525"/>
    </source>
</evidence>
<dbReference type="EMBL" id="JBIMZQ010000024">
    <property type="protein sequence ID" value="KAL3664407.1"/>
    <property type="molecule type" value="Genomic_DNA"/>
</dbReference>
<comment type="function">
    <text evidence="5">Effector that suppresses plant defense responses during pathogen infection.</text>
</comment>
<accession>A0ABD3FD98</accession>
<comment type="domain">
    <text evidence="5">The RxLR-dEER motif acts to carry the protein into the host cell cytoplasm through binding to cell surface phosphatidylinositol-3-phosphate.</text>
</comment>
<gene>
    <name evidence="6" type="ORF">V7S43_010730</name>
</gene>
<keyword evidence="3 5" id="KW-0964">Secreted</keyword>
<feature type="signal peptide" evidence="5">
    <location>
        <begin position="1"/>
        <end position="23"/>
    </location>
</feature>
<feature type="chain" id="PRO_5044534002" description="RxLR effector protein" evidence="5">
    <location>
        <begin position="24"/>
        <end position="148"/>
    </location>
</feature>
<evidence type="ECO:0000256" key="4">
    <source>
        <dbReference type="ARBA" id="ARBA00022729"/>
    </source>
</evidence>
<organism evidence="6 7">
    <name type="scientific">Phytophthora oleae</name>
    <dbReference type="NCBI Taxonomy" id="2107226"/>
    <lineage>
        <taxon>Eukaryota</taxon>
        <taxon>Sar</taxon>
        <taxon>Stramenopiles</taxon>
        <taxon>Oomycota</taxon>
        <taxon>Peronosporomycetes</taxon>
        <taxon>Peronosporales</taxon>
        <taxon>Peronosporaceae</taxon>
        <taxon>Phytophthora</taxon>
    </lineage>
</organism>
<evidence type="ECO:0000256" key="5">
    <source>
        <dbReference type="RuleBase" id="RU367124"/>
    </source>
</evidence>
<dbReference type="InterPro" id="IPR031825">
    <property type="entry name" value="RXLR"/>
</dbReference>
<comment type="similarity">
    <text evidence="2 5">Belongs to the RxLR effector family.</text>
</comment>
<dbReference type="AlphaFoldDB" id="A0ABD3FD98"/>